<keyword evidence="5" id="KW-1185">Reference proteome</keyword>
<dbReference type="Pfam" id="PF01168">
    <property type="entry name" value="Ala_racemase_N"/>
    <property type="match status" value="1"/>
</dbReference>
<dbReference type="EMBL" id="CP136600">
    <property type="protein sequence ID" value="WOH35740.1"/>
    <property type="molecule type" value="Genomic_DNA"/>
</dbReference>
<comment type="similarity">
    <text evidence="1">Belongs to the DSD1 family.</text>
</comment>
<evidence type="ECO:0000256" key="2">
    <source>
        <dbReference type="ARBA" id="ARBA00023239"/>
    </source>
</evidence>
<accession>A0ABZ0GIT5</accession>
<sequence length="374" mass="40414">MATQPAAKIGESWQDIDTPALVVDLDHLEHNLATMADYARQQGVRLRPHSKSHKCPAIAHQQIALGAVGVCCQKVSEAEVMVAHGILDILVSNQIIGRAKLNRLAALAKQAEIAVCVDNIDNIDEINDAAERFNVSIKVLVEVNVGSARCGVLPGQETLILAKAIAECEHLHFAGLQAYHGGAQHLRSFEARRRTILQAANLVEETVSLLAEHGFHCDIIGGGGTGTYIFEATSGIYNELQVGSYVFMDQDYSLNLNAQGEPIDEFKQSLSIKSAVLSKPQSHRCVLDAGLKAFSTDSGLPGIARYEHTKVLGAADEHTNIEFSKHTQVPEIGDAVTLLPSHCDPTVNLHDWLIGIRKGQVQTIWPVAARGALL</sequence>
<proteinExistence type="inferred from homology"/>
<evidence type="ECO:0000313" key="4">
    <source>
        <dbReference type="EMBL" id="WOH35740.1"/>
    </source>
</evidence>
<dbReference type="Gene3D" id="2.40.37.20">
    <property type="entry name" value="D-serine dehydratase-like domain"/>
    <property type="match status" value="1"/>
</dbReference>
<dbReference type="Pfam" id="PF14031">
    <property type="entry name" value="D-ser_dehydrat"/>
    <property type="match status" value="1"/>
</dbReference>
<dbReference type="InterPro" id="IPR051466">
    <property type="entry name" value="D-amino_acid_metab_enzyme"/>
</dbReference>
<dbReference type="RefSeq" id="WP_348394556.1">
    <property type="nucleotide sequence ID" value="NZ_CP136600.1"/>
</dbReference>
<dbReference type="InterPro" id="IPR042208">
    <property type="entry name" value="D-ser_dehydrat-like_sf"/>
</dbReference>
<protein>
    <submittedName>
        <fullName evidence="4">DSD1 family PLP-dependent enzyme</fullName>
    </submittedName>
</protein>
<dbReference type="Gene3D" id="3.20.20.10">
    <property type="entry name" value="Alanine racemase"/>
    <property type="match status" value="1"/>
</dbReference>
<dbReference type="SUPFAM" id="SSF51419">
    <property type="entry name" value="PLP-binding barrel"/>
    <property type="match status" value="1"/>
</dbReference>
<feature type="domain" description="D-serine dehydratase-like" evidence="3">
    <location>
        <begin position="269"/>
        <end position="357"/>
    </location>
</feature>
<evidence type="ECO:0000256" key="1">
    <source>
        <dbReference type="ARBA" id="ARBA00005323"/>
    </source>
</evidence>
<dbReference type="SMART" id="SM01119">
    <property type="entry name" value="D-ser_dehydrat"/>
    <property type="match status" value="1"/>
</dbReference>
<dbReference type="InterPro" id="IPR029066">
    <property type="entry name" value="PLP-binding_barrel"/>
</dbReference>
<evidence type="ECO:0000259" key="3">
    <source>
        <dbReference type="SMART" id="SM01119"/>
    </source>
</evidence>
<gene>
    <name evidence="4" type="ORF">RI844_10130</name>
</gene>
<keyword evidence="2" id="KW-0456">Lyase</keyword>
<dbReference type="InterPro" id="IPR001608">
    <property type="entry name" value="Ala_racemase_N"/>
</dbReference>
<organism evidence="4 5">
    <name type="scientific">Thalassotalea fonticola</name>
    <dbReference type="NCBI Taxonomy" id="3065649"/>
    <lineage>
        <taxon>Bacteria</taxon>
        <taxon>Pseudomonadati</taxon>
        <taxon>Pseudomonadota</taxon>
        <taxon>Gammaproteobacteria</taxon>
        <taxon>Alteromonadales</taxon>
        <taxon>Colwelliaceae</taxon>
        <taxon>Thalassotalea</taxon>
    </lineage>
</organism>
<name>A0ABZ0GIT5_9GAMM</name>
<evidence type="ECO:0000313" key="5">
    <source>
        <dbReference type="Proteomes" id="UP001301442"/>
    </source>
</evidence>
<dbReference type="PANTHER" id="PTHR28004">
    <property type="entry name" value="ZGC:162816-RELATED"/>
    <property type="match status" value="1"/>
</dbReference>
<dbReference type="InterPro" id="IPR026956">
    <property type="entry name" value="D-ser_dehydrat-like_dom"/>
</dbReference>
<dbReference type="CDD" id="cd06819">
    <property type="entry name" value="PLPDE_III_LS_D-TA"/>
    <property type="match status" value="1"/>
</dbReference>
<reference evidence="4 5" key="1">
    <citation type="submission" date="2023-09" db="EMBL/GenBank/DDBJ databases">
        <authorList>
            <person name="Qi X."/>
        </authorList>
    </citation>
    <scope>NUCLEOTIDE SEQUENCE [LARGE SCALE GENOMIC DNA]</scope>
    <source>
        <strain evidence="4 5">S1-1</strain>
    </source>
</reference>
<dbReference type="Proteomes" id="UP001301442">
    <property type="component" value="Chromosome"/>
</dbReference>
<dbReference type="PANTHER" id="PTHR28004:SF2">
    <property type="entry name" value="D-SERINE DEHYDRATASE"/>
    <property type="match status" value="1"/>
</dbReference>